<dbReference type="SUPFAM" id="SSF56317">
    <property type="entry name" value="Carbon-nitrogen hydrolase"/>
    <property type="match status" value="1"/>
</dbReference>
<evidence type="ECO:0000259" key="2">
    <source>
        <dbReference type="PROSITE" id="PS50263"/>
    </source>
</evidence>
<evidence type="ECO:0000256" key="1">
    <source>
        <dbReference type="ARBA" id="ARBA00010613"/>
    </source>
</evidence>
<evidence type="ECO:0000313" key="3">
    <source>
        <dbReference type="EMBL" id="MXQ54769.1"/>
    </source>
</evidence>
<sequence length="263" mass="29677">MKIALIQMNVIQGDTEHNQQQAEEMITEAANVGAELVVLPEMWKSGYDFGHLSKHMESIDGSSANFLAKQARTHGIYLVGGSFTMQDQEKVYNTSLTFDPQGKLINQYSKLHLIGLMQEDKYLSAGQNYQTFSIGDALASVIICYDLRFPELIRTYAVEGASILFVPAQWPIQREAHWLALLRARAIENQMYVVGTNVVGKNENDTFNGRSIIFDPWGDVVAEASNVKQILYGEIDLEQVPKIRRDIPVFHDRVPHLYRVGKS</sequence>
<protein>
    <submittedName>
        <fullName evidence="3">Carbon-nitrogen family hydrolase</fullName>
    </submittedName>
</protein>
<comment type="caution">
    <text evidence="3">The sequence shown here is derived from an EMBL/GenBank/DDBJ whole genome shotgun (WGS) entry which is preliminary data.</text>
</comment>
<evidence type="ECO:0000313" key="4">
    <source>
        <dbReference type="Proteomes" id="UP000430692"/>
    </source>
</evidence>
<dbReference type="PANTHER" id="PTHR23088:SF27">
    <property type="entry name" value="DEAMINATED GLUTATHIONE AMIDASE"/>
    <property type="match status" value="1"/>
</dbReference>
<dbReference type="Gene3D" id="3.60.110.10">
    <property type="entry name" value="Carbon-nitrogen hydrolase"/>
    <property type="match status" value="1"/>
</dbReference>
<keyword evidence="4" id="KW-1185">Reference proteome</keyword>
<proteinExistence type="inferred from homology"/>
<organism evidence="3 4">
    <name type="scientific">Shimazuella alba</name>
    <dbReference type="NCBI Taxonomy" id="2690964"/>
    <lineage>
        <taxon>Bacteria</taxon>
        <taxon>Bacillati</taxon>
        <taxon>Bacillota</taxon>
        <taxon>Bacilli</taxon>
        <taxon>Bacillales</taxon>
        <taxon>Thermoactinomycetaceae</taxon>
        <taxon>Shimazuella</taxon>
    </lineage>
</organism>
<feature type="domain" description="CN hydrolase" evidence="2">
    <location>
        <begin position="1"/>
        <end position="237"/>
    </location>
</feature>
<dbReference type="EMBL" id="WUUL01000009">
    <property type="protein sequence ID" value="MXQ54769.1"/>
    <property type="molecule type" value="Genomic_DNA"/>
</dbReference>
<name>A0A6I4VSQ4_9BACL</name>
<dbReference type="Pfam" id="PF00795">
    <property type="entry name" value="CN_hydrolase"/>
    <property type="match status" value="1"/>
</dbReference>
<dbReference type="PROSITE" id="PS50263">
    <property type="entry name" value="CN_HYDROLASE"/>
    <property type="match status" value="1"/>
</dbReference>
<dbReference type="AlphaFoldDB" id="A0A6I4VSQ4"/>
<accession>A0A6I4VSQ4</accession>
<dbReference type="InterPro" id="IPR003010">
    <property type="entry name" value="C-N_Hydrolase"/>
</dbReference>
<keyword evidence="3" id="KW-0378">Hydrolase</keyword>
<reference evidence="3 4" key="1">
    <citation type="submission" date="2019-12" db="EMBL/GenBank/DDBJ databases">
        <title>Whole-genome analyses of novel actinobacteria.</title>
        <authorList>
            <person name="Sahin N."/>
            <person name="Saygin H."/>
        </authorList>
    </citation>
    <scope>NUCLEOTIDE SEQUENCE [LARGE SCALE GENOMIC DNA]</scope>
    <source>
        <strain evidence="3 4">KC615</strain>
    </source>
</reference>
<gene>
    <name evidence="3" type="ORF">GSM42_13805</name>
</gene>
<dbReference type="RefSeq" id="WP_160802120.1">
    <property type="nucleotide sequence ID" value="NZ_WUUL01000009.1"/>
</dbReference>
<dbReference type="PANTHER" id="PTHR23088">
    <property type="entry name" value="NITRILASE-RELATED"/>
    <property type="match status" value="1"/>
</dbReference>
<dbReference type="CDD" id="cd07583">
    <property type="entry name" value="nitrilase_5"/>
    <property type="match status" value="1"/>
</dbReference>
<dbReference type="InterPro" id="IPR036526">
    <property type="entry name" value="C-N_Hydrolase_sf"/>
</dbReference>
<dbReference type="Proteomes" id="UP000430692">
    <property type="component" value="Unassembled WGS sequence"/>
</dbReference>
<comment type="similarity">
    <text evidence="1">Belongs to the carbon-nitrogen hydrolase superfamily. NIT1/NIT2 family.</text>
</comment>
<dbReference type="GO" id="GO:0016787">
    <property type="term" value="F:hydrolase activity"/>
    <property type="evidence" value="ECO:0007669"/>
    <property type="project" value="UniProtKB-KW"/>
</dbReference>